<name>A0A0G0LAF3_9BACT</name>
<proteinExistence type="predicted"/>
<organism evidence="1 2">
    <name type="scientific">Candidatus Woesebacteria bacterium GW2011_GWD1_38_10</name>
    <dbReference type="NCBI Taxonomy" id="1618592"/>
    <lineage>
        <taxon>Bacteria</taxon>
        <taxon>Candidatus Woeseibacteriota</taxon>
    </lineage>
</organism>
<dbReference type="AlphaFoldDB" id="A0A0G0LAF3"/>
<sequence>MAQISHFTLIDVDSVTCNYSSPCRERLAKGKNCNCMVLSAPLQEGGYVNRFTTDSSNMYRKCLREDPNPSPQEDR</sequence>
<accession>A0A0G0LAF3</accession>
<protein>
    <submittedName>
        <fullName evidence="1">Uncharacterized protein</fullName>
    </submittedName>
</protein>
<evidence type="ECO:0000313" key="2">
    <source>
        <dbReference type="Proteomes" id="UP000034366"/>
    </source>
</evidence>
<dbReference type="Proteomes" id="UP000034366">
    <property type="component" value="Unassembled WGS sequence"/>
</dbReference>
<reference evidence="1 2" key="1">
    <citation type="journal article" date="2015" name="Nature">
        <title>rRNA introns, odd ribosomes, and small enigmatic genomes across a large radiation of phyla.</title>
        <authorList>
            <person name="Brown C.T."/>
            <person name="Hug L.A."/>
            <person name="Thomas B.C."/>
            <person name="Sharon I."/>
            <person name="Castelle C.J."/>
            <person name="Singh A."/>
            <person name="Wilkins M.J."/>
            <person name="Williams K.H."/>
            <person name="Banfield J.F."/>
        </authorList>
    </citation>
    <scope>NUCLEOTIDE SEQUENCE [LARGE SCALE GENOMIC DNA]</scope>
</reference>
<gene>
    <name evidence="1" type="ORF">US67_C0013G0016</name>
</gene>
<dbReference type="EMBL" id="LBTW01000013">
    <property type="protein sequence ID" value="KKQ49601.1"/>
    <property type="molecule type" value="Genomic_DNA"/>
</dbReference>
<evidence type="ECO:0000313" key="1">
    <source>
        <dbReference type="EMBL" id="KKQ49601.1"/>
    </source>
</evidence>
<comment type="caution">
    <text evidence="1">The sequence shown here is derived from an EMBL/GenBank/DDBJ whole genome shotgun (WGS) entry which is preliminary data.</text>
</comment>